<evidence type="ECO:0000313" key="3">
    <source>
        <dbReference type="Proteomes" id="UP000608522"/>
    </source>
</evidence>
<keyword evidence="1" id="KW-1133">Transmembrane helix</keyword>
<feature type="transmembrane region" description="Helical" evidence="1">
    <location>
        <begin position="102"/>
        <end position="124"/>
    </location>
</feature>
<dbReference type="Proteomes" id="UP000608522">
    <property type="component" value="Unassembled WGS sequence"/>
</dbReference>
<reference evidence="3" key="1">
    <citation type="submission" date="2023-07" db="EMBL/GenBank/DDBJ databases">
        <title>Whole genome shotgun sequence of Streptomyces spororaveus NBRC 15456.</title>
        <authorList>
            <person name="Komaki H."/>
            <person name="Tamura T."/>
        </authorList>
    </citation>
    <scope>NUCLEOTIDE SEQUENCE [LARGE SCALE GENOMIC DNA]</scope>
    <source>
        <strain evidence="3">NBRC 15456</strain>
    </source>
</reference>
<keyword evidence="1" id="KW-0472">Membrane</keyword>
<gene>
    <name evidence="2" type="ORF">Sspor_17670</name>
</gene>
<comment type="caution">
    <text evidence="2">The sequence shown here is derived from an EMBL/GenBank/DDBJ whole genome shotgun (WGS) entry which is preliminary data.</text>
</comment>
<accession>A0ABQ3T740</accession>
<dbReference type="EMBL" id="BNED01000005">
    <property type="protein sequence ID" value="GHI76206.1"/>
    <property type="molecule type" value="Genomic_DNA"/>
</dbReference>
<keyword evidence="1" id="KW-0812">Transmembrane</keyword>
<dbReference type="RefSeq" id="WP_202198441.1">
    <property type="nucleotide sequence ID" value="NZ_BAAATO010000031.1"/>
</dbReference>
<evidence type="ECO:0000256" key="1">
    <source>
        <dbReference type="SAM" id="Phobius"/>
    </source>
</evidence>
<name>A0ABQ3T740_9ACTN</name>
<keyword evidence="3" id="KW-1185">Reference proteome</keyword>
<organism evidence="2 3">
    <name type="scientific">Streptomyces spororaveus</name>
    <dbReference type="NCBI Taxonomy" id="284039"/>
    <lineage>
        <taxon>Bacteria</taxon>
        <taxon>Bacillati</taxon>
        <taxon>Actinomycetota</taxon>
        <taxon>Actinomycetes</taxon>
        <taxon>Kitasatosporales</taxon>
        <taxon>Streptomycetaceae</taxon>
        <taxon>Streptomyces</taxon>
    </lineage>
</organism>
<evidence type="ECO:0000313" key="2">
    <source>
        <dbReference type="EMBL" id="GHI76206.1"/>
    </source>
</evidence>
<protein>
    <submittedName>
        <fullName evidence="2">Uncharacterized protein</fullName>
    </submittedName>
</protein>
<proteinExistence type="predicted"/>
<sequence>MAAAEPEHVAWLSERQLARAWPTIRAHCLDASANANGVRSKLHVGNSTYGPSKWCTYHPADVARVARAIADGTAELQPDWRNDTPEAKLLDQRERRENLPGAIGCALLIAVPLAIIVVLLIILWNGSGSS</sequence>